<name>A0ABR6BLF3_9PSEU</name>
<gene>
    <name evidence="2" type="ORF">BC739_004677</name>
</gene>
<organism evidence="2 3">
    <name type="scientific">Kutzneria viridogrisea</name>
    <dbReference type="NCBI Taxonomy" id="47990"/>
    <lineage>
        <taxon>Bacteria</taxon>
        <taxon>Bacillati</taxon>
        <taxon>Actinomycetota</taxon>
        <taxon>Actinomycetes</taxon>
        <taxon>Pseudonocardiales</taxon>
        <taxon>Pseudonocardiaceae</taxon>
        <taxon>Kutzneria</taxon>
    </lineage>
</organism>
<evidence type="ECO:0000313" key="2">
    <source>
        <dbReference type="EMBL" id="MBA8927471.1"/>
    </source>
</evidence>
<comment type="caution">
    <text evidence="2">The sequence shown here is derived from an EMBL/GenBank/DDBJ whole genome shotgun (WGS) entry which is preliminary data.</text>
</comment>
<reference evidence="2 3" key="1">
    <citation type="submission" date="2020-08" db="EMBL/GenBank/DDBJ databases">
        <title>Genomic Encyclopedia of Archaeal and Bacterial Type Strains, Phase II (KMG-II): from individual species to whole genera.</title>
        <authorList>
            <person name="Goeker M."/>
        </authorList>
    </citation>
    <scope>NUCLEOTIDE SEQUENCE [LARGE SCALE GENOMIC DNA]</scope>
    <source>
        <strain evidence="2 3">DSM 43850</strain>
    </source>
</reference>
<keyword evidence="2" id="KW-0238">DNA-binding</keyword>
<evidence type="ECO:0000259" key="1">
    <source>
        <dbReference type="PROSITE" id="PS50995"/>
    </source>
</evidence>
<feature type="domain" description="HTH marR-type" evidence="1">
    <location>
        <begin position="1"/>
        <end position="148"/>
    </location>
</feature>
<dbReference type="SMART" id="SM00347">
    <property type="entry name" value="HTH_MARR"/>
    <property type="match status" value="1"/>
</dbReference>
<accession>A0ABR6BLF3</accession>
<dbReference type="RefSeq" id="WP_025355368.1">
    <property type="nucleotide sequence ID" value="NZ_BAAABQ010000056.1"/>
</dbReference>
<proteinExistence type="predicted"/>
<dbReference type="InterPro" id="IPR039422">
    <property type="entry name" value="MarR/SlyA-like"/>
</dbReference>
<dbReference type="GO" id="GO:0003677">
    <property type="term" value="F:DNA binding"/>
    <property type="evidence" value="ECO:0007669"/>
    <property type="project" value="UniProtKB-KW"/>
</dbReference>
<dbReference type="InterPro" id="IPR000835">
    <property type="entry name" value="HTH_MarR-typ"/>
</dbReference>
<dbReference type="Pfam" id="PF12802">
    <property type="entry name" value="MarR_2"/>
    <property type="match status" value="1"/>
</dbReference>
<keyword evidence="3" id="KW-1185">Reference proteome</keyword>
<dbReference type="PRINTS" id="PR00598">
    <property type="entry name" value="HTHMARR"/>
</dbReference>
<dbReference type="Gene3D" id="1.10.10.10">
    <property type="entry name" value="Winged helix-like DNA-binding domain superfamily/Winged helix DNA-binding domain"/>
    <property type="match status" value="1"/>
</dbReference>
<sequence length="161" mass="18464">MSGAHRPDQFVLPERMLDMPSFLFVMLAKEWRRLGNALFNDSLRGPHMVILASLVDFGASSQKEISERLGIDASDLVALLDDLEKAGLANRKRDERDRRRYAVMATQAGERVLRQRMTGVRQLNEELLEPLTDAERAELHRLLLKVFAHHQPRRVPQAARE</sequence>
<dbReference type="InterPro" id="IPR036388">
    <property type="entry name" value="WH-like_DNA-bd_sf"/>
</dbReference>
<dbReference type="EMBL" id="JACJID010000003">
    <property type="protein sequence ID" value="MBA8927471.1"/>
    <property type="molecule type" value="Genomic_DNA"/>
</dbReference>
<dbReference type="PANTHER" id="PTHR33164:SF43">
    <property type="entry name" value="HTH-TYPE TRANSCRIPTIONAL REPRESSOR YETL"/>
    <property type="match status" value="1"/>
</dbReference>
<protein>
    <submittedName>
        <fullName evidence="2">DNA-binding MarR family transcriptional regulator</fullName>
    </submittedName>
</protein>
<dbReference type="SUPFAM" id="SSF46785">
    <property type="entry name" value="Winged helix' DNA-binding domain"/>
    <property type="match status" value="1"/>
</dbReference>
<dbReference type="InterPro" id="IPR036390">
    <property type="entry name" value="WH_DNA-bd_sf"/>
</dbReference>
<dbReference type="PANTHER" id="PTHR33164">
    <property type="entry name" value="TRANSCRIPTIONAL REGULATOR, MARR FAMILY"/>
    <property type="match status" value="1"/>
</dbReference>
<dbReference type="PROSITE" id="PS50995">
    <property type="entry name" value="HTH_MARR_2"/>
    <property type="match status" value="1"/>
</dbReference>
<evidence type="ECO:0000313" key="3">
    <source>
        <dbReference type="Proteomes" id="UP000517916"/>
    </source>
</evidence>
<dbReference type="Proteomes" id="UP000517916">
    <property type="component" value="Unassembled WGS sequence"/>
</dbReference>